<accession>A0ABY4MWJ0</accession>
<sequence>MPDHRAPQAPQRTPSYRRARAWLIFAIALAVAAGVLGMFGYSQVAAQPEARIHYIVEDGLPYGITQETVEAAAEVHGAVAYEPITMMVVERELEWDEYINGELPDGVDILLSIGYDADDLDLSLPRASRVGVVGGDEDRYSELTAVRETLMNNLTMGHGAGAVVGASITAADTLFDGATRSPLLWGALTALPLLASVWFLLAYIREVRSARAQRGRFDRARLQLARIVLELDTLEMQFSTAEALLSDAQGFFKGRDAAKARKRLRKDWEAVRESSLELARVEQALERDLIDSNAAVHSSVSAAPADLDAFETDVATLARKADSLAAAASLRVGHANSDTVLARLALPITQAIGEILRNTRHLGRNEITALESQRTAMLALVRESKVLTDGHDDPEGADAVRAQSELLQRWSTVETHMVTTLDKILGATKITGSARTRAVERIRATSAGATESQTELRGSLGLPEPSEFGALVPAERVLLAFEQVEATNDDAASRGALRNTDNKTLAAMAGFGVVAPIVVALLAGMFASFAEAGEPTGYGREVIGDVPLASMQIYGDMELLPNFESDALISDATTNYESISLEHVRDWMERAAEGDPKIGLFPTEIDLTVTILPAEGYLPNLAPIPDSDHYEIAYPDLLEMYDRLEADVSSEYPEVFDAATGDIRLGQAILPIWVMEDGSYSIGLPLTGEISAGVDSRLGAYYFLATELRPREVEREHPIETGTYIAFELGELGRTLEYNHMEIAEEDTSGVFWTVTFAVWGALQTVLVLGGIALEAVRSRRAGAAARAQLSGIRSRLEQLALGLDLSRLDMVAVLGAGTGEKGDAAQADQRLYETALVTAWRQAQALESLPPKQQRGPEWEAQVADLDRLVSTLADQSEEVSERALEVIRASE</sequence>
<dbReference type="EMBL" id="CP097160">
    <property type="protein sequence ID" value="UQN14754.1"/>
    <property type="molecule type" value="Genomic_DNA"/>
</dbReference>
<evidence type="ECO:0008006" key="3">
    <source>
        <dbReference type="Google" id="ProtNLM"/>
    </source>
</evidence>
<name>A0ABY4MWJ0_9MICO</name>
<gene>
    <name evidence="2" type="ORF">M3M28_12030</name>
</gene>
<keyword evidence="1" id="KW-0472">Membrane</keyword>
<evidence type="ECO:0000313" key="2">
    <source>
        <dbReference type="EMBL" id="UQN14754.1"/>
    </source>
</evidence>
<evidence type="ECO:0000256" key="1">
    <source>
        <dbReference type="SAM" id="Phobius"/>
    </source>
</evidence>
<keyword evidence="1" id="KW-1133">Transmembrane helix</keyword>
<reference evidence="2" key="1">
    <citation type="submission" date="2022-05" db="EMBL/GenBank/DDBJ databases">
        <title>Complete genome sequence of toluene-degrading Gulosibacter sediminis strain ACHW.36C.</title>
        <authorList>
            <person name="Wai A.C."/>
            <person name="Lai G.K."/>
            <person name="Griffin S.D."/>
            <person name="Leung F.C."/>
        </authorList>
    </citation>
    <scope>NUCLEOTIDE SEQUENCE [LARGE SCALE GENOMIC DNA]</scope>
    <source>
        <strain evidence="2">ACHW.36C</strain>
    </source>
</reference>
<keyword evidence="1" id="KW-0812">Transmembrane</keyword>
<proteinExistence type="predicted"/>
<feature type="transmembrane region" description="Helical" evidence="1">
    <location>
        <begin position="183"/>
        <end position="204"/>
    </location>
</feature>
<protein>
    <recommendedName>
        <fullName evidence="3">DUF5129 domain-containing protein</fullName>
    </recommendedName>
</protein>
<feature type="transmembrane region" description="Helical" evidence="1">
    <location>
        <begin position="21"/>
        <end position="41"/>
    </location>
</feature>
<feature type="transmembrane region" description="Helical" evidence="1">
    <location>
        <begin position="504"/>
        <end position="527"/>
    </location>
</feature>
<organism evidence="2">
    <name type="scientific">Gulosibacter sediminis</name>
    <dbReference type="NCBI Taxonomy" id="1729695"/>
    <lineage>
        <taxon>Bacteria</taxon>
        <taxon>Bacillati</taxon>
        <taxon>Actinomycetota</taxon>
        <taxon>Actinomycetes</taxon>
        <taxon>Micrococcales</taxon>
        <taxon>Microbacteriaceae</taxon>
        <taxon>Gulosibacter</taxon>
    </lineage>
</organism>